<dbReference type="AlphaFoldDB" id="A0A1G9MP51"/>
<evidence type="ECO:0000313" key="2">
    <source>
        <dbReference type="Proteomes" id="UP000199068"/>
    </source>
</evidence>
<dbReference type="RefSeq" id="WP_092724997.1">
    <property type="nucleotide sequence ID" value="NZ_FNGW01000003.1"/>
</dbReference>
<organism evidence="1 2">
    <name type="scientific">Romboutsia lituseburensis DSM 797</name>
    <dbReference type="NCBI Taxonomy" id="1121325"/>
    <lineage>
        <taxon>Bacteria</taxon>
        <taxon>Bacillati</taxon>
        <taxon>Bacillota</taxon>
        <taxon>Clostridia</taxon>
        <taxon>Peptostreptococcales</taxon>
        <taxon>Peptostreptococcaceae</taxon>
        <taxon>Romboutsia</taxon>
    </lineage>
</organism>
<gene>
    <name evidence="1" type="ORF">SAMN04515677_103304</name>
</gene>
<proteinExistence type="predicted"/>
<sequence>MDNLSALIIGASIAISGYYIGNGISKGLIFFKSNNSNYSSDKFGDILFQENEDISNPKLVNKKYIAKKLGVSKHEIDYLIKEYPNIKHININGNIYYDKSSVQNWIDKI</sequence>
<keyword evidence="2" id="KW-1185">Reference proteome</keyword>
<reference evidence="1 2" key="1">
    <citation type="submission" date="2016-10" db="EMBL/GenBank/DDBJ databases">
        <authorList>
            <person name="de Groot N.N."/>
        </authorList>
    </citation>
    <scope>NUCLEOTIDE SEQUENCE [LARGE SCALE GENOMIC DNA]</scope>
    <source>
        <strain evidence="1 2">DSM 797</strain>
    </source>
</reference>
<dbReference type="EMBL" id="FNGW01000003">
    <property type="protein sequence ID" value="SDL76072.1"/>
    <property type="molecule type" value="Genomic_DNA"/>
</dbReference>
<dbReference type="Proteomes" id="UP000199068">
    <property type="component" value="Unassembled WGS sequence"/>
</dbReference>
<evidence type="ECO:0008006" key="3">
    <source>
        <dbReference type="Google" id="ProtNLM"/>
    </source>
</evidence>
<protein>
    <recommendedName>
        <fullName evidence="3">Helix-turn-helix domain-containing protein</fullName>
    </recommendedName>
</protein>
<dbReference type="STRING" id="1121325.SAMN04515677_103304"/>
<accession>A0A1G9MP51</accession>
<name>A0A1G9MP51_9FIRM</name>
<evidence type="ECO:0000313" key="1">
    <source>
        <dbReference type="EMBL" id="SDL76072.1"/>
    </source>
</evidence>